<evidence type="ECO:0000256" key="8">
    <source>
        <dbReference type="ARBA" id="ARBA00022842"/>
    </source>
</evidence>
<dbReference type="InterPro" id="IPR003561">
    <property type="entry name" value="Mutator_MutT"/>
</dbReference>
<evidence type="ECO:0000256" key="14">
    <source>
        <dbReference type="ARBA" id="ARBA00041592"/>
    </source>
</evidence>
<dbReference type="CDD" id="cd00564">
    <property type="entry name" value="TMP_TenI"/>
    <property type="match status" value="1"/>
</dbReference>
<dbReference type="FunFam" id="3.90.79.10:FF:000014">
    <property type="entry name" value="8-oxo-dGTP diphosphatase MutT"/>
    <property type="match status" value="1"/>
</dbReference>
<dbReference type="InterPro" id="IPR022998">
    <property type="entry name" value="ThiamineP_synth_TenI"/>
</dbReference>
<comment type="catalytic activity">
    <reaction evidence="10">
        <text>8-oxo-dGTP + H2O = 8-oxo-dGMP + diphosphate + H(+)</text>
        <dbReference type="Rhea" id="RHEA:31575"/>
        <dbReference type="ChEBI" id="CHEBI:15377"/>
        <dbReference type="ChEBI" id="CHEBI:15378"/>
        <dbReference type="ChEBI" id="CHEBI:33019"/>
        <dbReference type="ChEBI" id="CHEBI:63224"/>
        <dbReference type="ChEBI" id="CHEBI:77896"/>
        <dbReference type="EC" id="3.6.1.55"/>
    </reaction>
</comment>
<sequence length="316" mass="34052">MSASKPVHVAVGVVTDAAARVLICRRGAHRHQGGLWEFPGGKVEPGEDVCAALDRELTEEVGIRPELAWPLIRVPYRYPDKEVLLDVWRVSRFTGAAQGREGQCCQWVMPPALADFRFPPANHPIVLAAGLPARYLITPSLAGAEGLLRGVQQGLSLGCKLVQLRTDGLSEVQLEKLAHTLLAVVRAAGGKLLVSRRVDIARRVGADGVHLSTAQLWALRARPLPASLLVGASCHNPEDLARACTIGVDFAVLSPVRATLSHPGREPLGWQTFAAWIRDVSIPVYALGGVGPADMERAWRARAQGVAGIRKFWRAG</sequence>
<dbReference type="GO" id="GO:0044715">
    <property type="term" value="F:8-oxo-dGDP phosphatase activity"/>
    <property type="evidence" value="ECO:0007669"/>
    <property type="project" value="TreeGrafter"/>
</dbReference>
<dbReference type="GO" id="GO:0008413">
    <property type="term" value="F:8-oxo-7,8-dihydroguanosine triphosphate pyrophosphatase activity"/>
    <property type="evidence" value="ECO:0007669"/>
    <property type="project" value="InterPro"/>
</dbReference>
<dbReference type="GO" id="GO:0046872">
    <property type="term" value="F:metal ion binding"/>
    <property type="evidence" value="ECO:0007669"/>
    <property type="project" value="UniProtKB-KW"/>
</dbReference>
<dbReference type="Proteomes" id="UP000003374">
    <property type="component" value="Unassembled WGS sequence"/>
</dbReference>
<dbReference type="SUPFAM" id="SSF51391">
    <property type="entry name" value="Thiamin phosphate synthase"/>
    <property type="match status" value="1"/>
</dbReference>
<dbReference type="NCBIfam" id="TIGR00586">
    <property type="entry name" value="mutt"/>
    <property type="match status" value="1"/>
</dbReference>
<dbReference type="EC" id="3.6.1.55" evidence="12"/>
<dbReference type="EMBL" id="AAOF01000005">
    <property type="protein sequence ID" value="EAR21825.1"/>
    <property type="molecule type" value="Genomic_DNA"/>
</dbReference>
<dbReference type="eggNOG" id="COG0494">
    <property type="taxonomic scope" value="Bacteria"/>
</dbReference>
<keyword evidence="21" id="KW-1185">Reference proteome</keyword>
<dbReference type="CDD" id="cd03425">
    <property type="entry name" value="NUDIX_MutT_NudA_like"/>
    <property type="match status" value="1"/>
</dbReference>
<dbReference type="PROSITE" id="PS51462">
    <property type="entry name" value="NUDIX"/>
    <property type="match status" value="1"/>
</dbReference>
<keyword evidence="4" id="KW-0235">DNA replication</keyword>
<evidence type="ECO:0000256" key="2">
    <source>
        <dbReference type="ARBA" id="ARBA00005582"/>
    </source>
</evidence>
<dbReference type="InterPro" id="IPR036206">
    <property type="entry name" value="ThiamineP_synth_sf"/>
</dbReference>
<keyword evidence="7" id="KW-0378">Hydrolase</keyword>
<evidence type="ECO:0000259" key="19">
    <source>
        <dbReference type="PROSITE" id="PS51462"/>
    </source>
</evidence>
<protein>
    <recommendedName>
        <fullName evidence="13">8-oxo-dGTP diphosphatase</fullName>
        <ecNumber evidence="12">3.6.1.55</ecNumber>
    </recommendedName>
    <alternativeName>
        <fullName evidence="16">7,8-dihydro-8-oxoguanine-triphosphatase</fullName>
    </alternativeName>
    <alternativeName>
        <fullName evidence="15">Mutator protein MutT</fullName>
    </alternativeName>
    <alternativeName>
        <fullName evidence="14">dGTP pyrophosphohydrolase</fullName>
    </alternativeName>
</protein>
<feature type="binding site" evidence="17">
    <location>
        <position position="26"/>
    </location>
    <ligand>
        <name>8-oxo-dGTP</name>
        <dbReference type="ChEBI" id="CHEBI:77896"/>
    </ligand>
</feature>
<keyword evidence="3" id="KW-0515">Mutator protein</keyword>
<dbReference type="InterPro" id="IPR015797">
    <property type="entry name" value="NUDIX_hydrolase-like_dom_sf"/>
</dbReference>
<dbReference type="eggNOG" id="COG0352">
    <property type="taxonomic scope" value="Bacteria"/>
</dbReference>
<keyword evidence="9" id="KW-0234">DNA repair</keyword>
<evidence type="ECO:0000313" key="20">
    <source>
        <dbReference type="EMBL" id="EAR21825.1"/>
    </source>
</evidence>
<evidence type="ECO:0000256" key="12">
    <source>
        <dbReference type="ARBA" id="ARBA00038905"/>
    </source>
</evidence>
<dbReference type="InterPro" id="IPR013785">
    <property type="entry name" value="Aldolase_TIM"/>
</dbReference>
<dbReference type="HOGENOM" id="CLU_076087_0_0_6"/>
<dbReference type="STRING" id="314278.NB231_05541"/>
<feature type="binding site" evidence="17">
    <location>
        <position position="122"/>
    </location>
    <ligand>
        <name>8-oxo-dGTP</name>
        <dbReference type="ChEBI" id="CHEBI:77896"/>
    </ligand>
</feature>
<dbReference type="Gene3D" id="3.20.20.70">
    <property type="entry name" value="Aldolase class I"/>
    <property type="match status" value="1"/>
</dbReference>
<dbReference type="GO" id="GO:0006260">
    <property type="term" value="P:DNA replication"/>
    <property type="evidence" value="ECO:0007669"/>
    <property type="project" value="UniProtKB-KW"/>
</dbReference>
<dbReference type="NCBIfam" id="NF006530">
    <property type="entry name" value="PRK08999.1"/>
    <property type="match status" value="1"/>
</dbReference>
<dbReference type="InterPro" id="IPR029119">
    <property type="entry name" value="MutY_C"/>
</dbReference>
<evidence type="ECO:0000256" key="15">
    <source>
        <dbReference type="ARBA" id="ARBA00041979"/>
    </source>
</evidence>
<dbReference type="GO" id="GO:0035539">
    <property type="term" value="F:8-oxo-7,8-dihydrodeoxyguanosine triphosphate pyrophosphatase activity"/>
    <property type="evidence" value="ECO:0007669"/>
    <property type="project" value="UniProtKB-EC"/>
</dbReference>
<keyword evidence="8 18" id="KW-0460">Magnesium</keyword>
<feature type="domain" description="Nudix hydrolase" evidence="19">
    <location>
        <begin position="6"/>
        <end position="133"/>
    </location>
</feature>
<organism evidence="20 21">
    <name type="scientific">Nitrococcus mobilis Nb-231</name>
    <dbReference type="NCBI Taxonomy" id="314278"/>
    <lineage>
        <taxon>Bacteria</taxon>
        <taxon>Pseudomonadati</taxon>
        <taxon>Pseudomonadota</taxon>
        <taxon>Gammaproteobacteria</taxon>
        <taxon>Chromatiales</taxon>
        <taxon>Ectothiorhodospiraceae</taxon>
        <taxon>Nitrococcus</taxon>
    </lineage>
</organism>
<feature type="binding site" evidence="17">
    <location>
        <begin position="37"/>
        <end position="40"/>
    </location>
    <ligand>
        <name>8-oxo-dGTP</name>
        <dbReference type="ChEBI" id="CHEBI:77896"/>
    </ligand>
</feature>
<proteinExistence type="inferred from homology"/>
<evidence type="ECO:0000256" key="17">
    <source>
        <dbReference type="PIRSR" id="PIRSR603561-1"/>
    </source>
</evidence>
<dbReference type="InterPro" id="IPR000086">
    <property type="entry name" value="NUDIX_hydrolase_dom"/>
</dbReference>
<dbReference type="RefSeq" id="WP_005000397.1">
    <property type="nucleotide sequence ID" value="NZ_CH672427.1"/>
</dbReference>
<evidence type="ECO:0000256" key="4">
    <source>
        <dbReference type="ARBA" id="ARBA00022705"/>
    </source>
</evidence>
<feature type="binding site" evidence="17">
    <location>
        <position position="31"/>
    </location>
    <ligand>
        <name>8-oxo-dGTP</name>
        <dbReference type="ChEBI" id="CHEBI:77896"/>
    </ligand>
</feature>
<evidence type="ECO:0000313" key="21">
    <source>
        <dbReference type="Proteomes" id="UP000003374"/>
    </source>
</evidence>
<dbReference type="PANTHER" id="PTHR47707">
    <property type="entry name" value="8-OXO-DGTP DIPHOSPHATASE"/>
    <property type="match status" value="1"/>
</dbReference>
<keyword evidence="6" id="KW-0227">DNA damage</keyword>
<evidence type="ECO:0000256" key="5">
    <source>
        <dbReference type="ARBA" id="ARBA00022723"/>
    </source>
</evidence>
<dbReference type="InterPro" id="IPR047127">
    <property type="entry name" value="MutT-like"/>
</dbReference>
<comment type="caution">
    <text evidence="20">The sequence shown here is derived from an EMBL/GenBank/DDBJ whole genome shotgun (WGS) entry which is preliminary data.</text>
</comment>
<evidence type="ECO:0000256" key="13">
    <source>
        <dbReference type="ARBA" id="ARBA00040794"/>
    </source>
</evidence>
<evidence type="ECO:0000256" key="3">
    <source>
        <dbReference type="ARBA" id="ARBA00022457"/>
    </source>
</evidence>
<dbReference type="Gene3D" id="3.90.79.10">
    <property type="entry name" value="Nucleoside Triphosphate Pyrophosphohydrolase"/>
    <property type="match status" value="1"/>
</dbReference>
<evidence type="ECO:0000256" key="18">
    <source>
        <dbReference type="PIRSR" id="PIRSR603561-2"/>
    </source>
</evidence>
<keyword evidence="5 18" id="KW-0479">Metal-binding</keyword>
<comment type="cofactor">
    <cofactor evidence="1 18">
        <name>Mg(2+)</name>
        <dbReference type="ChEBI" id="CHEBI:18420"/>
    </cofactor>
</comment>
<feature type="binding site" evidence="18">
    <location>
        <position position="40"/>
    </location>
    <ligand>
        <name>Mg(2+)</name>
        <dbReference type="ChEBI" id="CHEBI:18420"/>
    </ligand>
</feature>
<dbReference type="PANTHER" id="PTHR47707:SF1">
    <property type="entry name" value="NUDIX HYDROLASE FAMILY PROTEIN"/>
    <property type="match status" value="1"/>
</dbReference>
<dbReference type="InterPro" id="IPR020084">
    <property type="entry name" value="NUDIX_hydrolase_CS"/>
</dbReference>
<dbReference type="GO" id="GO:0044716">
    <property type="term" value="F:8-oxo-GDP phosphatase activity"/>
    <property type="evidence" value="ECO:0007669"/>
    <property type="project" value="TreeGrafter"/>
</dbReference>
<evidence type="ECO:0000256" key="10">
    <source>
        <dbReference type="ARBA" id="ARBA00035861"/>
    </source>
</evidence>
<dbReference type="InterPro" id="IPR020476">
    <property type="entry name" value="Nudix_hydrolase"/>
</dbReference>
<dbReference type="SUPFAM" id="SSF55811">
    <property type="entry name" value="Nudix"/>
    <property type="match status" value="1"/>
</dbReference>
<evidence type="ECO:0000256" key="6">
    <source>
        <dbReference type="ARBA" id="ARBA00022763"/>
    </source>
</evidence>
<name>A4BQH5_9GAMM</name>
<dbReference type="PROSITE" id="PS00893">
    <property type="entry name" value="NUDIX_BOX"/>
    <property type="match status" value="1"/>
</dbReference>
<accession>A4BQH5</accession>
<feature type="binding site" evidence="18">
    <location>
        <position position="60"/>
    </location>
    <ligand>
        <name>Mg(2+)</name>
        <dbReference type="ChEBI" id="CHEBI:18420"/>
    </ligand>
</feature>
<evidence type="ECO:0000256" key="11">
    <source>
        <dbReference type="ARBA" id="ARBA00036904"/>
    </source>
</evidence>
<reference evidence="20 21" key="1">
    <citation type="submission" date="2006-02" db="EMBL/GenBank/DDBJ databases">
        <authorList>
            <person name="Waterbury J."/>
            <person name="Ferriera S."/>
            <person name="Johnson J."/>
            <person name="Kravitz S."/>
            <person name="Halpern A."/>
            <person name="Remington K."/>
            <person name="Beeson K."/>
            <person name="Tran B."/>
            <person name="Rogers Y.-H."/>
            <person name="Friedman R."/>
            <person name="Venter J.C."/>
        </authorList>
    </citation>
    <scope>NUCLEOTIDE SEQUENCE [LARGE SCALE GENOMIC DNA]</scope>
    <source>
        <strain evidence="20 21">Nb-231</strain>
    </source>
</reference>
<comment type="catalytic activity">
    <reaction evidence="11">
        <text>8-oxo-GTP + H2O = 8-oxo-GMP + diphosphate + H(+)</text>
        <dbReference type="Rhea" id="RHEA:67616"/>
        <dbReference type="ChEBI" id="CHEBI:15377"/>
        <dbReference type="ChEBI" id="CHEBI:15378"/>
        <dbReference type="ChEBI" id="CHEBI:33019"/>
        <dbReference type="ChEBI" id="CHEBI:143553"/>
        <dbReference type="ChEBI" id="CHEBI:145694"/>
    </reaction>
</comment>
<evidence type="ECO:0000256" key="16">
    <source>
        <dbReference type="ARBA" id="ARBA00042798"/>
    </source>
</evidence>
<gene>
    <name evidence="20" type="ORF">NB231_05541</name>
</gene>
<comment type="similarity">
    <text evidence="2">Belongs to the Nudix hydrolase family.</text>
</comment>
<dbReference type="AlphaFoldDB" id="A4BQH5"/>
<dbReference type="PRINTS" id="PR00502">
    <property type="entry name" value="NUDIXFAMILY"/>
</dbReference>
<dbReference type="Pfam" id="PF14815">
    <property type="entry name" value="NUDIX_4"/>
    <property type="match status" value="1"/>
</dbReference>
<dbReference type="GO" id="GO:0009228">
    <property type="term" value="P:thiamine biosynthetic process"/>
    <property type="evidence" value="ECO:0007669"/>
    <property type="project" value="UniProtKB-KW"/>
</dbReference>
<evidence type="ECO:0000256" key="7">
    <source>
        <dbReference type="ARBA" id="ARBA00022801"/>
    </source>
</evidence>
<evidence type="ECO:0000256" key="1">
    <source>
        <dbReference type="ARBA" id="ARBA00001946"/>
    </source>
</evidence>
<dbReference type="Pfam" id="PF02581">
    <property type="entry name" value="TMP-TENI"/>
    <property type="match status" value="1"/>
</dbReference>
<dbReference type="OrthoDB" id="9810648at2"/>
<dbReference type="GO" id="GO:0006281">
    <property type="term" value="P:DNA repair"/>
    <property type="evidence" value="ECO:0007669"/>
    <property type="project" value="UniProtKB-KW"/>
</dbReference>
<evidence type="ECO:0000256" key="9">
    <source>
        <dbReference type="ARBA" id="ARBA00023204"/>
    </source>
</evidence>